<evidence type="ECO:0000256" key="4">
    <source>
        <dbReference type="ARBA" id="ARBA00022679"/>
    </source>
</evidence>
<comment type="caution">
    <text evidence="7">The sequence shown here is derived from an EMBL/GenBank/DDBJ whole genome shotgun (WGS) entry which is preliminary data.</text>
</comment>
<dbReference type="NCBIfam" id="TIGR00027">
    <property type="entry name" value="mthyl_TIGR00027"/>
    <property type="match status" value="1"/>
</dbReference>
<dbReference type="AlphaFoldDB" id="A0A1X0DF57"/>
<dbReference type="Proteomes" id="UP000192801">
    <property type="component" value="Unassembled WGS sequence"/>
</dbReference>
<evidence type="ECO:0000256" key="3">
    <source>
        <dbReference type="ARBA" id="ARBA00022603"/>
    </source>
</evidence>
<dbReference type="SUPFAM" id="SSF53335">
    <property type="entry name" value="S-adenosyl-L-methionine-dependent methyltransferases"/>
    <property type="match status" value="1"/>
</dbReference>
<dbReference type="EMBL" id="MVHS01000017">
    <property type="protein sequence ID" value="ORA70957.1"/>
    <property type="molecule type" value="Genomic_DNA"/>
</dbReference>
<dbReference type="PANTHER" id="PTHR43619">
    <property type="entry name" value="S-ADENOSYL-L-METHIONINE-DEPENDENT METHYLTRANSFERASE YKTD-RELATED"/>
    <property type="match status" value="1"/>
</dbReference>
<sequence length="298" mass="31620">MRTEGDSWDITTSVGATALLVAAARALEAQRPQPLAVDKFAAVFCRAAGGDWAAVVDGESTDSPLSTADFGTAFVAFQGARTRYFDAYFAAAADAGVRQVVILAAGLDSRAFRLDWPDGTVVYELDLPRVLAFKDQALAGVGATPKARRVEIAVDLRDDWPAELRANGFDPDEPAAFIVEGLMIYLTAEAQHRLCEGIDALAAPGSWVGIEDGEPIPEEDLAAARAAGDQAAAGGTDFFNLIYNEQHEPSQDWFGARGWTAEATPLAGYLDELGRGVEPDSDGGQMVARNTLVIARKA</sequence>
<keyword evidence="3 6" id="KW-0489">Methyltransferase</keyword>
<accession>A0A1X0DF57</accession>
<name>A0A1X0DF57_9MYCO</name>
<dbReference type="InterPro" id="IPR007213">
    <property type="entry name" value="Ppm1/Ppm2/Tcmp"/>
</dbReference>
<evidence type="ECO:0000256" key="1">
    <source>
        <dbReference type="ARBA" id="ARBA00003907"/>
    </source>
</evidence>
<dbReference type="GO" id="GO:0032259">
    <property type="term" value="P:methylation"/>
    <property type="evidence" value="ECO:0007669"/>
    <property type="project" value="UniProtKB-KW"/>
</dbReference>
<dbReference type="STRING" id="444597.BST26_09595"/>
<dbReference type="OrthoDB" id="9806164at2"/>
<dbReference type="InterPro" id="IPR029063">
    <property type="entry name" value="SAM-dependent_MTases_sf"/>
</dbReference>
<evidence type="ECO:0000313" key="8">
    <source>
        <dbReference type="Proteomes" id="UP000192801"/>
    </source>
</evidence>
<gene>
    <name evidence="7" type="ORF">BST26_09595</name>
</gene>
<dbReference type="Pfam" id="PF04072">
    <property type="entry name" value="LCM"/>
    <property type="match status" value="1"/>
</dbReference>
<keyword evidence="5 6" id="KW-0949">S-adenosyl-L-methionine</keyword>
<keyword evidence="4 7" id="KW-0808">Transferase</keyword>
<organism evidence="7 8">
    <name type="scientific">Mycolicibacterium insubricum</name>
    <dbReference type="NCBI Taxonomy" id="444597"/>
    <lineage>
        <taxon>Bacteria</taxon>
        <taxon>Bacillati</taxon>
        <taxon>Actinomycetota</taxon>
        <taxon>Actinomycetes</taxon>
        <taxon>Mycobacteriales</taxon>
        <taxon>Mycobacteriaceae</taxon>
        <taxon>Mycolicibacterium</taxon>
    </lineage>
</organism>
<proteinExistence type="inferred from homology"/>
<dbReference type="PANTHER" id="PTHR43619:SF2">
    <property type="entry name" value="S-ADENOSYL-L-METHIONINE-DEPENDENT METHYLTRANSFERASES SUPERFAMILY PROTEIN"/>
    <property type="match status" value="1"/>
</dbReference>
<protein>
    <recommendedName>
        <fullName evidence="6">S-adenosyl-L-methionine-dependent methyltransferase</fullName>
        <ecNumber evidence="6">2.1.1.-</ecNumber>
    </recommendedName>
</protein>
<reference evidence="7 8" key="1">
    <citation type="submission" date="2016-12" db="EMBL/GenBank/DDBJ databases">
        <title>The new phylogeny of genus Mycobacterium.</title>
        <authorList>
            <person name="Tortoli E."/>
            <person name="Trovato A."/>
            <person name="Cirillo D.M."/>
        </authorList>
    </citation>
    <scope>NUCLEOTIDE SEQUENCE [LARGE SCALE GENOMIC DNA]</scope>
    <source>
        <strain evidence="7 8">DSM 45130</strain>
    </source>
</reference>
<dbReference type="GO" id="GO:0008168">
    <property type="term" value="F:methyltransferase activity"/>
    <property type="evidence" value="ECO:0007669"/>
    <property type="project" value="UniProtKB-UniRule"/>
</dbReference>
<dbReference type="Gene3D" id="3.40.50.150">
    <property type="entry name" value="Vaccinia Virus protein VP39"/>
    <property type="match status" value="1"/>
</dbReference>
<evidence type="ECO:0000256" key="5">
    <source>
        <dbReference type="ARBA" id="ARBA00022691"/>
    </source>
</evidence>
<dbReference type="EC" id="2.1.1.-" evidence="6"/>
<keyword evidence="8" id="KW-1185">Reference proteome</keyword>
<evidence type="ECO:0000313" key="7">
    <source>
        <dbReference type="EMBL" id="ORA70957.1"/>
    </source>
</evidence>
<dbReference type="InterPro" id="IPR011610">
    <property type="entry name" value="SAM_mthyl_Trfase_ML2640-like"/>
</dbReference>
<comment type="function">
    <text evidence="1 6">Exhibits S-adenosyl-L-methionine-dependent methyltransferase activity.</text>
</comment>
<evidence type="ECO:0000256" key="2">
    <source>
        <dbReference type="ARBA" id="ARBA00008138"/>
    </source>
</evidence>
<dbReference type="RefSeq" id="WP_083030572.1">
    <property type="nucleotide sequence ID" value="NZ_AP022618.1"/>
</dbReference>
<comment type="similarity">
    <text evidence="2 6">Belongs to the UPF0677 family.</text>
</comment>
<evidence type="ECO:0000256" key="6">
    <source>
        <dbReference type="RuleBase" id="RU362030"/>
    </source>
</evidence>